<protein>
    <submittedName>
        <fullName evidence="2">Uncharacterized protein</fullName>
    </submittedName>
</protein>
<keyword evidence="3" id="KW-1185">Reference proteome</keyword>
<evidence type="ECO:0000313" key="2">
    <source>
        <dbReference type="EMBL" id="QDU55870.1"/>
    </source>
</evidence>
<organism evidence="2 3">
    <name type="scientific">Aeoliella mucimassa</name>
    <dbReference type="NCBI Taxonomy" id="2527972"/>
    <lineage>
        <taxon>Bacteria</taxon>
        <taxon>Pseudomonadati</taxon>
        <taxon>Planctomycetota</taxon>
        <taxon>Planctomycetia</taxon>
        <taxon>Pirellulales</taxon>
        <taxon>Lacipirellulaceae</taxon>
        <taxon>Aeoliella</taxon>
    </lineage>
</organism>
<feature type="transmembrane region" description="Helical" evidence="1">
    <location>
        <begin position="31"/>
        <end position="52"/>
    </location>
</feature>
<proteinExistence type="predicted"/>
<evidence type="ECO:0000313" key="3">
    <source>
        <dbReference type="Proteomes" id="UP000315750"/>
    </source>
</evidence>
<evidence type="ECO:0000256" key="1">
    <source>
        <dbReference type="SAM" id="Phobius"/>
    </source>
</evidence>
<name>A0A518AMC8_9BACT</name>
<gene>
    <name evidence="2" type="ORF">Pan181_20670</name>
</gene>
<dbReference type="AlphaFoldDB" id="A0A518AMC8"/>
<reference evidence="2 3" key="1">
    <citation type="submission" date="2019-02" db="EMBL/GenBank/DDBJ databases">
        <title>Deep-cultivation of Planctomycetes and their phenomic and genomic characterization uncovers novel biology.</title>
        <authorList>
            <person name="Wiegand S."/>
            <person name="Jogler M."/>
            <person name="Boedeker C."/>
            <person name="Pinto D."/>
            <person name="Vollmers J."/>
            <person name="Rivas-Marin E."/>
            <person name="Kohn T."/>
            <person name="Peeters S.H."/>
            <person name="Heuer A."/>
            <person name="Rast P."/>
            <person name="Oberbeckmann S."/>
            <person name="Bunk B."/>
            <person name="Jeske O."/>
            <person name="Meyerdierks A."/>
            <person name="Storesund J.E."/>
            <person name="Kallscheuer N."/>
            <person name="Luecker S."/>
            <person name="Lage O.M."/>
            <person name="Pohl T."/>
            <person name="Merkel B.J."/>
            <person name="Hornburger P."/>
            <person name="Mueller R.-W."/>
            <person name="Bruemmer F."/>
            <person name="Labrenz M."/>
            <person name="Spormann A.M."/>
            <person name="Op den Camp H."/>
            <person name="Overmann J."/>
            <person name="Amann R."/>
            <person name="Jetten M.S.M."/>
            <person name="Mascher T."/>
            <person name="Medema M.H."/>
            <person name="Devos D.P."/>
            <person name="Kaster A.-K."/>
            <person name="Ovreas L."/>
            <person name="Rohde M."/>
            <person name="Galperin M.Y."/>
            <person name="Jogler C."/>
        </authorList>
    </citation>
    <scope>NUCLEOTIDE SEQUENCE [LARGE SCALE GENOMIC DNA]</scope>
    <source>
        <strain evidence="2 3">Pan181</strain>
    </source>
</reference>
<dbReference type="KEGG" id="amuc:Pan181_20670"/>
<dbReference type="Proteomes" id="UP000315750">
    <property type="component" value="Chromosome"/>
</dbReference>
<keyword evidence="1" id="KW-0472">Membrane</keyword>
<accession>A0A518AMC8</accession>
<dbReference type="EMBL" id="CP036278">
    <property type="protein sequence ID" value="QDU55870.1"/>
    <property type="molecule type" value="Genomic_DNA"/>
</dbReference>
<keyword evidence="1" id="KW-0812">Transmembrane</keyword>
<keyword evidence="1" id="KW-1133">Transmembrane helix</keyword>
<dbReference type="RefSeq" id="WP_197529116.1">
    <property type="nucleotide sequence ID" value="NZ_CP036278.1"/>
</dbReference>
<sequence length="58" mass="6032">MAKALTFAGMAVAGICLLAFGLDLVGVTFGGQSIIVDLGFMVCSGILGYLSWNAYRDL</sequence>